<dbReference type="AlphaFoldDB" id="A0A9D4GXP8"/>
<accession>A0A9D4GXP8</accession>
<comment type="caution">
    <text evidence="2">The sequence shown here is derived from an EMBL/GenBank/DDBJ whole genome shotgun (WGS) entry which is preliminary data.</text>
</comment>
<reference evidence="2" key="1">
    <citation type="journal article" date="2019" name="bioRxiv">
        <title>The Genome of the Zebra Mussel, Dreissena polymorpha: A Resource for Invasive Species Research.</title>
        <authorList>
            <person name="McCartney M.A."/>
            <person name="Auch B."/>
            <person name="Kono T."/>
            <person name="Mallez S."/>
            <person name="Zhang Y."/>
            <person name="Obille A."/>
            <person name="Becker A."/>
            <person name="Abrahante J.E."/>
            <person name="Garbe J."/>
            <person name="Badalamenti J.P."/>
            <person name="Herman A."/>
            <person name="Mangelson H."/>
            <person name="Liachko I."/>
            <person name="Sullivan S."/>
            <person name="Sone E.D."/>
            <person name="Koren S."/>
            <person name="Silverstein K.A.T."/>
            <person name="Beckman K.B."/>
            <person name="Gohl D.M."/>
        </authorList>
    </citation>
    <scope>NUCLEOTIDE SEQUENCE</scope>
    <source>
        <strain evidence="2">Duluth1</strain>
        <tissue evidence="2">Whole animal</tissue>
    </source>
</reference>
<name>A0A9D4GXP8_DREPO</name>
<evidence type="ECO:0000313" key="3">
    <source>
        <dbReference type="Proteomes" id="UP000828390"/>
    </source>
</evidence>
<evidence type="ECO:0000256" key="1">
    <source>
        <dbReference type="SAM" id="MobiDB-lite"/>
    </source>
</evidence>
<feature type="region of interest" description="Disordered" evidence="1">
    <location>
        <begin position="1"/>
        <end position="28"/>
    </location>
</feature>
<keyword evidence="3" id="KW-1185">Reference proteome</keyword>
<proteinExistence type="predicted"/>
<organism evidence="2 3">
    <name type="scientific">Dreissena polymorpha</name>
    <name type="common">Zebra mussel</name>
    <name type="synonym">Mytilus polymorpha</name>
    <dbReference type="NCBI Taxonomy" id="45954"/>
    <lineage>
        <taxon>Eukaryota</taxon>
        <taxon>Metazoa</taxon>
        <taxon>Spiralia</taxon>
        <taxon>Lophotrochozoa</taxon>
        <taxon>Mollusca</taxon>
        <taxon>Bivalvia</taxon>
        <taxon>Autobranchia</taxon>
        <taxon>Heteroconchia</taxon>
        <taxon>Euheterodonta</taxon>
        <taxon>Imparidentia</taxon>
        <taxon>Neoheterodontei</taxon>
        <taxon>Myida</taxon>
        <taxon>Dreissenoidea</taxon>
        <taxon>Dreissenidae</taxon>
        <taxon>Dreissena</taxon>
    </lineage>
</organism>
<gene>
    <name evidence="2" type="ORF">DPMN_123560</name>
</gene>
<sequence length="105" mass="11992">MNRKCRQFKQLVSNQNEKEPNRGATNTYLNSKRQEAKSQASCKQYCWAYATSMNKYQRLQVLELHKLQKLGPLGFCPIPYVGGSFPKFQGQIGFSRIPHDGGSFS</sequence>
<evidence type="ECO:0000313" key="2">
    <source>
        <dbReference type="EMBL" id="KAH3821792.1"/>
    </source>
</evidence>
<reference evidence="2" key="2">
    <citation type="submission" date="2020-11" db="EMBL/GenBank/DDBJ databases">
        <authorList>
            <person name="McCartney M.A."/>
            <person name="Auch B."/>
            <person name="Kono T."/>
            <person name="Mallez S."/>
            <person name="Becker A."/>
            <person name="Gohl D.M."/>
            <person name="Silverstein K.A.T."/>
            <person name="Koren S."/>
            <person name="Bechman K.B."/>
            <person name="Herman A."/>
            <person name="Abrahante J.E."/>
            <person name="Garbe J."/>
        </authorList>
    </citation>
    <scope>NUCLEOTIDE SEQUENCE</scope>
    <source>
        <strain evidence="2">Duluth1</strain>
        <tissue evidence="2">Whole animal</tissue>
    </source>
</reference>
<protein>
    <submittedName>
        <fullName evidence="2">Uncharacterized protein</fullName>
    </submittedName>
</protein>
<dbReference type="Proteomes" id="UP000828390">
    <property type="component" value="Unassembled WGS sequence"/>
</dbReference>
<dbReference type="EMBL" id="JAIWYP010000005">
    <property type="protein sequence ID" value="KAH3821792.1"/>
    <property type="molecule type" value="Genomic_DNA"/>
</dbReference>